<dbReference type="EMBL" id="BACD03000013">
    <property type="protein sequence ID" value="GAO48236.1"/>
    <property type="molecule type" value="Genomic_DNA"/>
</dbReference>
<keyword evidence="6" id="KW-1185">Reference proteome</keyword>
<dbReference type="SMART" id="SM00320">
    <property type="entry name" value="WD40"/>
    <property type="match status" value="5"/>
</dbReference>
<protein>
    <recommendedName>
        <fullName evidence="7">Anaphase-promoting complex subunit 4 WD40 domain-containing protein</fullName>
    </recommendedName>
</protein>
<keyword evidence="2" id="KW-0677">Repeat</keyword>
<evidence type="ECO:0000256" key="4">
    <source>
        <dbReference type="SAM" id="MobiDB-lite"/>
    </source>
</evidence>
<comment type="caution">
    <text evidence="5">The sequence shown here is derived from an EMBL/GenBank/DDBJ whole genome shotgun (WGS) entry which is preliminary data.</text>
</comment>
<dbReference type="AlphaFoldDB" id="A0A0E9NEU3"/>
<dbReference type="PANTHER" id="PTHR15574:SF40">
    <property type="entry name" value="WD AND TETRATRICOPEPTIDE REPEATS PROTEIN 1"/>
    <property type="match status" value="1"/>
</dbReference>
<dbReference type="GO" id="GO:0045717">
    <property type="term" value="P:negative regulation of fatty acid biosynthetic process"/>
    <property type="evidence" value="ECO:0007669"/>
    <property type="project" value="TreeGrafter"/>
</dbReference>
<dbReference type="GO" id="GO:0080008">
    <property type="term" value="C:Cul4-RING E3 ubiquitin ligase complex"/>
    <property type="evidence" value="ECO:0007669"/>
    <property type="project" value="TreeGrafter"/>
</dbReference>
<feature type="compositionally biased region" description="Polar residues" evidence="4">
    <location>
        <begin position="362"/>
        <end position="386"/>
    </location>
</feature>
<feature type="compositionally biased region" description="Acidic residues" evidence="4">
    <location>
        <begin position="612"/>
        <end position="655"/>
    </location>
</feature>
<feature type="region of interest" description="Disordered" evidence="4">
    <location>
        <begin position="612"/>
        <end position="673"/>
    </location>
</feature>
<reference evidence="5 6" key="1">
    <citation type="journal article" date="2011" name="J. Gen. Appl. Microbiol.">
        <title>Draft genome sequencing of the enigmatic yeast Saitoella complicata.</title>
        <authorList>
            <person name="Nishida H."/>
            <person name="Hamamoto M."/>
            <person name="Sugiyama J."/>
        </authorList>
    </citation>
    <scope>NUCLEOTIDE SEQUENCE [LARGE SCALE GENOMIC DNA]</scope>
    <source>
        <strain evidence="5 6">NRRL Y-17804</strain>
    </source>
</reference>
<reference evidence="5 6" key="2">
    <citation type="journal article" date="2014" name="J. Gen. Appl. Microbiol.">
        <title>The early diverging ascomycetous budding yeast Saitoella complicata has three histone deacetylases belonging to the Clr6, Hos2, and Rpd3 lineages.</title>
        <authorList>
            <person name="Nishida H."/>
            <person name="Matsumoto T."/>
            <person name="Kondo S."/>
            <person name="Hamamoto M."/>
            <person name="Yoshikawa H."/>
        </authorList>
    </citation>
    <scope>NUCLEOTIDE SEQUENCE [LARGE SCALE GENOMIC DNA]</scope>
    <source>
        <strain evidence="5 6">NRRL Y-17804</strain>
    </source>
</reference>
<dbReference type="InterPro" id="IPR045151">
    <property type="entry name" value="DCAF8"/>
</dbReference>
<proteinExistence type="predicted"/>
<dbReference type="Proteomes" id="UP000033140">
    <property type="component" value="Unassembled WGS sequence"/>
</dbReference>
<feature type="repeat" description="WD" evidence="3">
    <location>
        <begin position="694"/>
        <end position="720"/>
    </location>
</feature>
<sequence>MQLSKRLLTRESIGNGDIGSVHSIYGAKSWVERLDIQAELEGHFGCVNALTWSSDGELLASGSDDTRIVIWDATNNFAQKKVIQTGHTQNIFSVKFMPHTGNRTLVSCAGDSEVRVFDIDYDGPRSYDQSSASQVFRCHQDRAKRIVCENSPYTFLTCSEDGDVRQFDLRAPQHRCERGSDRECAPPLLSYRSSSIDLNTITLSKQQPQYFVVGGAHLQAFLHDRRMIGRDMRREWGDLSYTPTRSTQCVRRFSPNGEEMTRRGSHITACKLGDANPRELVGSWSADFVYMFDIHGDPVDAAANSRGVRTSTAPRRGPANGEGIKRKRTQSQDVDDVGESSTTRPRDESPEDVEEPTVQVGVLSQQSFLEPSEGRTSSRAHPTTPRSRSHGPPPYVADPPDYVDTSALPDRVSALRAALFAPEPEYPAARDLAFDIAKDMRSLLTSGPPPSNRVQRNMALKFVRACGAIAHTIAQPNIDSQLLSIQEGWSWRYDFIRAVLGWLADPKLPVEPMLPEYPPEGEDEVYDIVRGDEVVFSSEWDMARAFVRMATRQPLAAENEEPVDEEGGSRPLTPSDAAKRFWTNVCRSLVRSEGEGIDYGFLMAAWRSTAAEDLEEDVDGDGDSEEEEEEEEEEEREGDIMSSEDEDADEDDDDDRIYGGRQPESGVPIVGPTKRFSGHCNVQTVKDVNFYGLDDEYVVSGSDDGHLFIWDKKTTRIVNILKGDGDVVNVAQGHPYTPMIAVSGIDNTVKLFSPAPRLQGLNTRRALHKEYQICATNEMHRQQGMQHTVLTRSMMASLARRIRVVRQGEAADGVTLNLDEENCRIM</sequence>
<evidence type="ECO:0008006" key="7">
    <source>
        <dbReference type="Google" id="ProtNLM"/>
    </source>
</evidence>
<feature type="repeat" description="WD" evidence="3">
    <location>
        <begin position="40"/>
        <end position="81"/>
    </location>
</feature>
<dbReference type="PROSITE" id="PS50294">
    <property type="entry name" value="WD_REPEATS_REGION"/>
    <property type="match status" value="1"/>
</dbReference>
<name>A0A0E9NEU3_SAICN</name>
<dbReference type="SUPFAM" id="SSF50978">
    <property type="entry name" value="WD40 repeat-like"/>
    <property type="match status" value="1"/>
</dbReference>
<evidence type="ECO:0000313" key="6">
    <source>
        <dbReference type="Proteomes" id="UP000033140"/>
    </source>
</evidence>
<organism evidence="5 6">
    <name type="scientific">Saitoella complicata (strain BCRC 22490 / CBS 7301 / JCM 7358 / NBRC 10748 / NRRL Y-17804)</name>
    <dbReference type="NCBI Taxonomy" id="698492"/>
    <lineage>
        <taxon>Eukaryota</taxon>
        <taxon>Fungi</taxon>
        <taxon>Dikarya</taxon>
        <taxon>Ascomycota</taxon>
        <taxon>Taphrinomycotina</taxon>
        <taxon>Taphrinomycotina incertae sedis</taxon>
        <taxon>Saitoella</taxon>
    </lineage>
</organism>
<dbReference type="OMA" id="FRVRYGN"/>
<dbReference type="PANTHER" id="PTHR15574">
    <property type="entry name" value="WD REPEAT DOMAIN-CONTAINING FAMILY"/>
    <property type="match status" value="1"/>
</dbReference>
<gene>
    <name evidence="5" type="ORF">G7K_2416-t1</name>
</gene>
<dbReference type="STRING" id="698492.A0A0E9NEU3"/>
<dbReference type="InterPro" id="IPR015943">
    <property type="entry name" value="WD40/YVTN_repeat-like_dom_sf"/>
</dbReference>
<dbReference type="PROSITE" id="PS50082">
    <property type="entry name" value="WD_REPEATS_2"/>
    <property type="match status" value="3"/>
</dbReference>
<feature type="repeat" description="WD" evidence="3">
    <location>
        <begin position="84"/>
        <end position="120"/>
    </location>
</feature>
<dbReference type="InterPro" id="IPR036322">
    <property type="entry name" value="WD40_repeat_dom_sf"/>
</dbReference>
<feature type="region of interest" description="Disordered" evidence="4">
    <location>
        <begin position="555"/>
        <end position="575"/>
    </location>
</feature>
<keyword evidence="1 3" id="KW-0853">WD repeat</keyword>
<dbReference type="InterPro" id="IPR001680">
    <property type="entry name" value="WD40_rpt"/>
</dbReference>
<evidence type="ECO:0000313" key="5">
    <source>
        <dbReference type="EMBL" id="GAO48236.1"/>
    </source>
</evidence>
<accession>A0A0E9NEU3</accession>
<dbReference type="GO" id="GO:0005737">
    <property type="term" value="C:cytoplasm"/>
    <property type="evidence" value="ECO:0007669"/>
    <property type="project" value="TreeGrafter"/>
</dbReference>
<evidence type="ECO:0000256" key="1">
    <source>
        <dbReference type="ARBA" id="ARBA00022574"/>
    </source>
</evidence>
<dbReference type="Pfam" id="PF00400">
    <property type="entry name" value="WD40"/>
    <property type="match status" value="3"/>
</dbReference>
<reference evidence="5 6" key="3">
    <citation type="journal article" date="2015" name="Genome Announc.">
        <title>Draft Genome Sequence of the Archiascomycetous Yeast Saitoella complicata.</title>
        <authorList>
            <person name="Yamauchi K."/>
            <person name="Kondo S."/>
            <person name="Hamamoto M."/>
            <person name="Takahashi Y."/>
            <person name="Ogura Y."/>
            <person name="Hayashi T."/>
            <person name="Nishida H."/>
        </authorList>
    </citation>
    <scope>NUCLEOTIDE SEQUENCE [LARGE SCALE GENOMIC DNA]</scope>
    <source>
        <strain evidence="5 6">NRRL Y-17804</strain>
    </source>
</reference>
<feature type="region of interest" description="Disordered" evidence="4">
    <location>
        <begin position="303"/>
        <end position="400"/>
    </location>
</feature>
<dbReference type="Gene3D" id="2.130.10.10">
    <property type="entry name" value="YVTN repeat-like/Quinoprotein amine dehydrogenase"/>
    <property type="match status" value="2"/>
</dbReference>
<evidence type="ECO:0000256" key="2">
    <source>
        <dbReference type="ARBA" id="ARBA00022737"/>
    </source>
</evidence>
<evidence type="ECO:0000256" key="3">
    <source>
        <dbReference type="PROSITE-ProRule" id="PRU00221"/>
    </source>
</evidence>